<gene>
    <name evidence="3" type="ORF">HCT14_07390</name>
</gene>
<dbReference type="InterPro" id="IPR050902">
    <property type="entry name" value="ABC_Transporter_SBP"/>
</dbReference>
<reference evidence="3 4" key="1">
    <citation type="submission" date="2020-03" db="EMBL/GenBank/DDBJ databases">
        <title>Spirochaetal bacteria isolated from arthropods constitute a novel genus Entomospira genus novum within the order Spirochaetales.</title>
        <authorList>
            <person name="Grana-Miraglia L."/>
            <person name="Sikutova S."/>
            <person name="Fingerle V."/>
            <person name="Sing A."/>
            <person name="Castillo-Ramirez S."/>
            <person name="Margos G."/>
            <person name="Rudolf I."/>
        </authorList>
    </citation>
    <scope>NUCLEOTIDE SEQUENCE [LARGE SCALE GENOMIC DNA]</scope>
    <source>
        <strain evidence="3 4">BR193</strain>
    </source>
</reference>
<feature type="signal peptide" evidence="1">
    <location>
        <begin position="1"/>
        <end position="27"/>
    </location>
</feature>
<dbReference type="EMBL" id="JAATLJ010000002">
    <property type="protein sequence ID" value="NIZ41326.1"/>
    <property type="molecule type" value="Genomic_DNA"/>
</dbReference>
<dbReference type="SUPFAM" id="SSF53807">
    <property type="entry name" value="Helical backbone' metal receptor"/>
    <property type="match status" value="1"/>
</dbReference>
<dbReference type="Gene3D" id="1.20.58.2180">
    <property type="match status" value="1"/>
</dbReference>
<feature type="chain" id="PRO_5037332008" evidence="1">
    <location>
        <begin position="28"/>
        <end position="340"/>
    </location>
</feature>
<dbReference type="PROSITE" id="PS51257">
    <property type="entry name" value="PROKAR_LIPOPROTEIN"/>
    <property type="match status" value="1"/>
</dbReference>
<dbReference type="RefSeq" id="WP_167700944.1">
    <property type="nucleotide sequence ID" value="NZ_CP118175.1"/>
</dbReference>
<dbReference type="InterPro" id="IPR002491">
    <property type="entry name" value="ABC_transptr_periplasmic_BD"/>
</dbReference>
<dbReference type="PANTHER" id="PTHR30535">
    <property type="entry name" value="VITAMIN B12-BINDING PROTEIN"/>
    <property type="match status" value="1"/>
</dbReference>
<evidence type="ECO:0000313" key="4">
    <source>
        <dbReference type="Proteomes" id="UP000711995"/>
    </source>
</evidence>
<proteinExistence type="predicted"/>
<dbReference type="GO" id="GO:0071281">
    <property type="term" value="P:cellular response to iron ion"/>
    <property type="evidence" value="ECO:0007669"/>
    <property type="project" value="TreeGrafter"/>
</dbReference>
<dbReference type="PROSITE" id="PS50983">
    <property type="entry name" value="FE_B12_PBP"/>
    <property type="match status" value="1"/>
</dbReference>
<keyword evidence="4" id="KW-1185">Reference proteome</keyword>
<protein>
    <submittedName>
        <fullName evidence="3">ABC transporter substrate-binding protein</fullName>
    </submittedName>
</protein>
<dbReference type="Proteomes" id="UP000711995">
    <property type="component" value="Unassembled WGS sequence"/>
</dbReference>
<name>A0A968KUC5_9SPIO</name>
<comment type="caution">
    <text evidence="3">The sequence shown here is derived from an EMBL/GenBank/DDBJ whole genome shotgun (WGS) entry which is preliminary data.</text>
</comment>
<dbReference type="PANTHER" id="PTHR30535:SF34">
    <property type="entry name" value="MOLYBDATE-BINDING PROTEIN MOLA"/>
    <property type="match status" value="1"/>
</dbReference>
<dbReference type="AlphaFoldDB" id="A0A968KUC5"/>
<evidence type="ECO:0000256" key="1">
    <source>
        <dbReference type="SAM" id="SignalP"/>
    </source>
</evidence>
<keyword evidence="1" id="KW-0732">Signal</keyword>
<organism evidence="3 4">
    <name type="scientific">Entomospira entomophila</name>
    <dbReference type="NCBI Taxonomy" id="2719988"/>
    <lineage>
        <taxon>Bacteria</taxon>
        <taxon>Pseudomonadati</taxon>
        <taxon>Spirochaetota</taxon>
        <taxon>Spirochaetia</taxon>
        <taxon>Spirochaetales</taxon>
        <taxon>Spirochaetaceae</taxon>
        <taxon>Entomospira</taxon>
    </lineage>
</organism>
<accession>A0A968KUC5</accession>
<dbReference type="Pfam" id="PF01497">
    <property type="entry name" value="Peripla_BP_2"/>
    <property type="match status" value="1"/>
</dbReference>
<feature type="domain" description="Fe/B12 periplasmic-binding" evidence="2">
    <location>
        <begin position="52"/>
        <end position="311"/>
    </location>
</feature>
<evidence type="ECO:0000313" key="3">
    <source>
        <dbReference type="EMBL" id="NIZ41326.1"/>
    </source>
</evidence>
<sequence length="340" mass="38594">MMKNMLKMKAYYLCLTLALLSILGCHSPTTTKSRIVTDQIGRSVELAQRIDTIVSVYYLTTSTTVALGKKDALIGIEDSIGSWGSLYELVAPELFNLPSVGSLRGIQIEEIMKLEPDVVILPKKLREQVDLLEKVGISVIVVDPETVESYEAMIRLLGEVYQVEERASQLIAYNQEQRSLMMERLEDVEPTTTVYISGGATMFNTAPNGMYQSDVIQLAKGRSVSSHIENDYWVNVSPEQLIAWNPDIWLMVQYAKYTEEEILMNPQLRNMQAIQNHRIYHFPSLIEPWDYPTSSSTLGFLWLVSLLHPEIYSQEMLLTDAKQFFQEFYGIEVDASDLGV</sequence>
<dbReference type="Gene3D" id="3.40.50.1980">
    <property type="entry name" value="Nitrogenase molybdenum iron protein domain"/>
    <property type="match status" value="2"/>
</dbReference>
<evidence type="ECO:0000259" key="2">
    <source>
        <dbReference type="PROSITE" id="PS50983"/>
    </source>
</evidence>